<dbReference type="GeneID" id="36384644"/>
<evidence type="ECO:0000313" key="5">
    <source>
        <dbReference type="WormBase" id="SRAE_X000157700"/>
    </source>
</evidence>
<evidence type="ECO:0000313" key="3">
    <source>
        <dbReference type="Proteomes" id="UP000035682"/>
    </source>
</evidence>
<reference evidence="3" key="1">
    <citation type="submission" date="2014-09" db="EMBL/GenBank/DDBJ databases">
        <authorList>
            <person name="Martin A.A."/>
        </authorList>
    </citation>
    <scope>NUCLEOTIDE SEQUENCE</scope>
    <source>
        <strain evidence="3">ED321</strain>
    </source>
</reference>
<dbReference type="InterPro" id="IPR004245">
    <property type="entry name" value="DUF229"/>
</dbReference>
<proteinExistence type="predicted"/>
<keyword evidence="1" id="KW-0472">Membrane</keyword>
<name>A0A090KQM4_STRRB</name>
<dbReference type="Pfam" id="PF02995">
    <property type="entry name" value="DUF229"/>
    <property type="match status" value="1"/>
</dbReference>
<dbReference type="PANTHER" id="PTHR10974:SF75">
    <property type="entry name" value="SULFATASE DOMAIN-CONTAINING PROTEIN"/>
    <property type="match status" value="1"/>
</dbReference>
<dbReference type="RefSeq" id="XP_024499044.1">
    <property type="nucleotide sequence ID" value="XM_024650540.1"/>
</dbReference>
<gene>
    <name evidence="2 4 5" type="ORF">SRAE_X000157700</name>
</gene>
<sequence length="658" mass="77578">MVENMKKYTKVPNISLKKEMKYKSKLFILALIFAIIFILVLNLRISNFSSESNIVKISYNEKINEKCFIPNFDLWDNSTRQFINKTYKYKKCEKKYKNDYYTLNNSLLEVNSNISKDIKCYYCCIYPKGDDSVKIGHCNTAEKPVYLDCDTFYFYCKNIEKKFIFQDINFHIRSINTSYKKSFDFLKKNYTLPENRKKYNILLFVIDSLSFFQAKRGLSKTRKLFKDKYKSIEFSLLNRVADNSRPNAYAFLMNINSLNISNIYENNSTILSDWGRDDPCKFFLDNKAYIFDLYKKMGYITLNAEDYWYGGVFNWCNCKGFQNQQAHHTFRTFQLAKHVTSPSIIEKVKTEKCYVKGLQILEYLKLFSEKYKDISHASLIWGSELMHNDINGIYEADDYLEKYFKENIDLFDNNFILIMGDHGYRLGTYQLTNIGEYEGNNPYFMFSVPKILRNNSKLMKNLIDNSNKHISHLDIYATLLDILTESSKNNFSNFDEFDLSQTVNFNVKGKSVLRKLPINNRSCYELNVPLEFCLCQFNFTTPSFLSNEIADNLKKAFVNEINNHIRDNNLTNICSERYLNNNYEFSISLAYLNNEEIVYKVKGNVSPGNGFFSGIFNSKYKLLNGELLRLNRYGIESEKCLYEQRSSKYCYCKKNNNK</sequence>
<dbReference type="OMA" id="HTNHTFF"/>
<dbReference type="CTD" id="36384644"/>
<evidence type="ECO:0000256" key="1">
    <source>
        <dbReference type="SAM" id="Phobius"/>
    </source>
</evidence>
<dbReference type="Proteomes" id="UP000035682">
    <property type="component" value="Unplaced"/>
</dbReference>
<dbReference type="OrthoDB" id="5862419at2759"/>
<dbReference type="SUPFAM" id="SSF53649">
    <property type="entry name" value="Alkaline phosphatase-like"/>
    <property type="match status" value="1"/>
</dbReference>
<reference evidence="2" key="2">
    <citation type="submission" date="2014-09" db="EMBL/GenBank/DDBJ databases">
        <authorList>
            <person name="Aslett A.Martin."/>
        </authorList>
    </citation>
    <scope>NUCLEOTIDE SEQUENCE</scope>
    <source>
        <strain evidence="2">ED321 Heterogonic</strain>
    </source>
</reference>
<dbReference type="WormBase" id="SRAE_X000157700">
    <property type="protein sequence ID" value="SRP00339"/>
    <property type="gene ID" value="WBGene00267150"/>
</dbReference>
<feature type="transmembrane region" description="Helical" evidence="1">
    <location>
        <begin position="26"/>
        <end position="45"/>
    </location>
</feature>
<reference evidence="4" key="3">
    <citation type="submission" date="2020-12" db="UniProtKB">
        <authorList>
            <consortium name="WormBaseParasite"/>
        </authorList>
    </citation>
    <scope>IDENTIFICATION</scope>
</reference>
<dbReference type="GO" id="GO:0005615">
    <property type="term" value="C:extracellular space"/>
    <property type="evidence" value="ECO:0007669"/>
    <property type="project" value="TreeGrafter"/>
</dbReference>
<evidence type="ECO:0000313" key="2">
    <source>
        <dbReference type="EMBL" id="CEF59833.1"/>
    </source>
</evidence>
<keyword evidence="1" id="KW-0812">Transmembrane</keyword>
<dbReference type="AlphaFoldDB" id="A0A090KQM4"/>
<organism evidence="2">
    <name type="scientific">Strongyloides ratti</name>
    <name type="common">Parasitic roundworm</name>
    <dbReference type="NCBI Taxonomy" id="34506"/>
    <lineage>
        <taxon>Eukaryota</taxon>
        <taxon>Metazoa</taxon>
        <taxon>Ecdysozoa</taxon>
        <taxon>Nematoda</taxon>
        <taxon>Chromadorea</taxon>
        <taxon>Rhabditida</taxon>
        <taxon>Tylenchina</taxon>
        <taxon>Panagrolaimomorpha</taxon>
        <taxon>Strongyloidoidea</taxon>
        <taxon>Strongyloididae</taxon>
        <taxon>Strongyloides</taxon>
    </lineage>
</organism>
<dbReference type="InterPro" id="IPR017850">
    <property type="entry name" value="Alkaline_phosphatase_core_sf"/>
</dbReference>
<dbReference type="PANTHER" id="PTHR10974">
    <property type="entry name" value="FI08016P-RELATED"/>
    <property type="match status" value="1"/>
</dbReference>
<protein>
    <submittedName>
        <fullName evidence="4">Sulfatase N-terminal domain-containing protein</fullName>
    </submittedName>
</protein>
<keyword evidence="3" id="KW-1185">Reference proteome</keyword>
<dbReference type="EMBL" id="LN609396">
    <property type="protein sequence ID" value="CEF59833.1"/>
    <property type="molecule type" value="Genomic_DNA"/>
</dbReference>
<accession>A0A090KQM4</accession>
<dbReference type="Gene3D" id="3.40.720.10">
    <property type="entry name" value="Alkaline Phosphatase, subunit A"/>
    <property type="match status" value="1"/>
</dbReference>
<keyword evidence="1" id="KW-1133">Transmembrane helix</keyword>
<dbReference type="CDD" id="cd16021">
    <property type="entry name" value="ALP_like"/>
    <property type="match status" value="1"/>
</dbReference>
<dbReference type="WBParaSite" id="SRAE_X000157700.1">
    <property type="protein sequence ID" value="SRAE_X000157700.1"/>
    <property type="gene ID" value="WBGene00267150"/>
</dbReference>
<evidence type="ECO:0000313" key="4">
    <source>
        <dbReference type="WBParaSite" id="SRAE_X000157700.1"/>
    </source>
</evidence>